<sequence length="255" mass="28354">MADLQSALDTCPALDSLKKTMDSNCEGNLKDFYAAMLHQARISNFDPQILEPGHISGPSGSKIARKEIPPTLLKRAAQALSEHPFRKSPRVLEVLEDLEPISFESFQGSAGTQEEGPQEPREESPNTPSTQITTAIFEEIPFSQGSYEAISGRDKTPKLIQGADESQVQRVAELLNPHTLSWDEMKLQAMCDQDSYVAIKNVKCRGPNVEDKLAMAQYGARVVVPIDLKKKPWEQKLPLHNRWHPDIPPVTEATD</sequence>
<proteinExistence type="predicted"/>
<evidence type="ECO:0000313" key="3">
    <source>
        <dbReference type="Proteomes" id="UP000813462"/>
    </source>
</evidence>
<gene>
    <name evidence="2" type="ORF">FEM48_ZijujUnG0034300</name>
</gene>
<evidence type="ECO:0000313" key="2">
    <source>
        <dbReference type="EMBL" id="KAH7511193.1"/>
    </source>
</evidence>
<reference evidence="2" key="1">
    <citation type="journal article" date="2021" name="Front. Plant Sci.">
        <title>Chromosome-Scale Genome Assembly for Chinese Sour Jujube and Insights Into Its Genome Evolution and Domestication Signature.</title>
        <authorList>
            <person name="Shen L.-Y."/>
            <person name="Luo H."/>
            <person name="Wang X.-L."/>
            <person name="Wang X.-M."/>
            <person name="Qiu X.-J."/>
            <person name="Liu H."/>
            <person name="Zhou S.-S."/>
            <person name="Jia K.-H."/>
            <person name="Nie S."/>
            <person name="Bao Y.-T."/>
            <person name="Zhang R.-G."/>
            <person name="Yun Q.-Z."/>
            <person name="Chai Y.-H."/>
            <person name="Lu J.-Y."/>
            <person name="Li Y."/>
            <person name="Zhao S.-W."/>
            <person name="Mao J.-F."/>
            <person name="Jia S.-G."/>
            <person name="Mao Y.-M."/>
        </authorList>
    </citation>
    <scope>NUCLEOTIDE SEQUENCE</scope>
    <source>
        <strain evidence="2">AT0</strain>
        <tissue evidence="2">Leaf</tissue>
    </source>
</reference>
<comment type="caution">
    <text evidence="2">The sequence shown here is derived from an EMBL/GenBank/DDBJ whole genome shotgun (WGS) entry which is preliminary data.</text>
</comment>
<organism evidence="2 3">
    <name type="scientific">Ziziphus jujuba var. spinosa</name>
    <dbReference type="NCBI Taxonomy" id="714518"/>
    <lineage>
        <taxon>Eukaryota</taxon>
        <taxon>Viridiplantae</taxon>
        <taxon>Streptophyta</taxon>
        <taxon>Embryophyta</taxon>
        <taxon>Tracheophyta</taxon>
        <taxon>Spermatophyta</taxon>
        <taxon>Magnoliopsida</taxon>
        <taxon>eudicotyledons</taxon>
        <taxon>Gunneridae</taxon>
        <taxon>Pentapetalae</taxon>
        <taxon>rosids</taxon>
        <taxon>fabids</taxon>
        <taxon>Rosales</taxon>
        <taxon>Rhamnaceae</taxon>
        <taxon>Paliureae</taxon>
        <taxon>Ziziphus</taxon>
    </lineage>
</organism>
<evidence type="ECO:0000256" key="1">
    <source>
        <dbReference type="SAM" id="MobiDB-lite"/>
    </source>
</evidence>
<name>A0A978U9F8_ZIZJJ</name>
<dbReference type="Proteomes" id="UP000813462">
    <property type="component" value="Unassembled WGS sequence"/>
</dbReference>
<feature type="region of interest" description="Disordered" evidence="1">
    <location>
        <begin position="103"/>
        <end position="129"/>
    </location>
</feature>
<dbReference type="AlphaFoldDB" id="A0A978U9F8"/>
<dbReference type="EMBL" id="JAEACU010000195">
    <property type="protein sequence ID" value="KAH7511193.1"/>
    <property type="molecule type" value="Genomic_DNA"/>
</dbReference>
<accession>A0A978U9F8</accession>
<protein>
    <submittedName>
        <fullName evidence="2">Uncharacterized protein</fullName>
    </submittedName>
</protein>